<evidence type="ECO:0000313" key="3">
    <source>
        <dbReference type="EMBL" id="RFB01427.1"/>
    </source>
</evidence>
<dbReference type="SUPFAM" id="SSF54001">
    <property type="entry name" value="Cysteine proteinases"/>
    <property type="match status" value="1"/>
</dbReference>
<dbReference type="RefSeq" id="WP_116393143.1">
    <property type="nucleotide sequence ID" value="NZ_QUQO01000002.1"/>
</dbReference>
<comment type="caution">
    <text evidence="3">The sequence shown here is derived from an EMBL/GenBank/DDBJ whole genome shotgun (WGS) entry which is preliminary data.</text>
</comment>
<dbReference type="OrthoDB" id="9804023at2"/>
<protein>
    <submittedName>
        <fullName evidence="3">IMP dehydrogenase</fullName>
    </submittedName>
</protein>
<dbReference type="InterPro" id="IPR018667">
    <property type="entry name" value="DUF2126"/>
</dbReference>
<dbReference type="Pfam" id="PF08379">
    <property type="entry name" value="Bact_transglu_N"/>
    <property type="match status" value="1"/>
</dbReference>
<dbReference type="InterPro" id="IPR002931">
    <property type="entry name" value="Transglutaminase-like"/>
</dbReference>
<keyword evidence="4" id="KW-1185">Reference proteome</keyword>
<accession>A0A371R7L8</accession>
<dbReference type="InParanoid" id="A0A371R7L8"/>
<evidence type="ECO:0000313" key="4">
    <source>
        <dbReference type="Proteomes" id="UP000264589"/>
    </source>
</evidence>
<dbReference type="PANTHER" id="PTHR33490:SF1">
    <property type="entry name" value="SLL1233 PROTEIN"/>
    <property type="match status" value="1"/>
</dbReference>
<dbReference type="EMBL" id="QUQO01000002">
    <property type="protein sequence ID" value="RFB01427.1"/>
    <property type="molecule type" value="Genomic_DNA"/>
</dbReference>
<dbReference type="Pfam" id="PF01841">
    <property type="entry name" value="Transglut_core"/>
    <property type="match status" value="1"/>
</dbReference>
<gene>
    <name evidence="3" type="ORF">DX908_14135</name>
</gene>
<dbReference type="Gene3D" id="3.10.620.30">
    <property type="match status" value="1"/>
</dbReference>
<dbReference type="SMART" id="SM00460">
    <property type="entry name" value="TGc"/>
    <property type="match status" value="1"/>
</dbReference>
<reference evidence="3 4" key="1">
    <citation type="submission" date="2018-08" db="EMBL/GenBank/DDBJ databases">
        <title>Parvularcula sp. SM1705, isolated from surface water of the South Sea China.</title>
        <authorList>
            <person name="Sun L."/>
        </authorList>
    </citation>
    <scope>NUCLEOTIDE SEQUENCE [LARGE SCALE GENOMIC DNA]</scope>
    <source>
        <strain evidence="3 4">SM1705</strain>
    </source>
</reference>
<dbReference type="Pfam" id="PF09899">
    <property type="entry name" value="DUF2126"/>
    <property type="match status" value="1"/>
</dbReference>
<sequence length="1126" mass="125815">MSIDVALTHRTRYVYDKAISMGSQIVRLRPAPHSRTHVKSFGLKITPEEHFLNWQQDPFGNYLARLVIPEKTKSFEVVVDLVADLSPINPFDFFLEEEASETPFAYDKGLLKELAPYLELIEGGSLFERLVVEERRNFQKGDGTIDFFVGINQRLEQAIRYTTRMEPGVQTPEETLKLAVGSCRDSAWLMVALMRRLGIAARFVSGYLIQLKADEKSLEGPSGPEEDFTDLHAWTEVYLPGAGWVGLDPTSGLFAGEGHIPLAATPSPQSAAPISGGHEPAEVEFDFEMSVTRVYETTRVTSPMSENQWAAIREAGEKIDERLNRNDVRLTMGGEPTFVASTDRDAEEWNIDAVGPTKRIYADKLIRKFRDRFAPGGLLQYGQGKWYPGEQLPRWAFALYWRRDHVPLWQDPSLIATENGPREAGAPEAERFMSTLCGALGIDEDYAQPAFEDPAAYLFQESKLPPNVDPLDNKLEDPESRARLAKVFDRGLSTPAAFVLPIQVQQGRARASRACRWVSEKWKTRRGRIYLNPGDSPSGFRLPLTSLTYLDPRRRPDVYPLDPFAARGALPAREPTMQRPMGAGGDALPPENLPDEIEPDWPDMMDVEPGMAFYGSGPFIRTAMTVEPRDGVVCVFLPPVRSGDEFADLIAAIEETSEATGLPIQIEGYSPPPDHRIDVIKVTPDPGVIEVNIHPAHSWREQVDVTRSVYEAARECGLEASKFMIDGRPTGSGGGAHIVVGGATPADSPFLRRPDVLASIIRYWQNHPSLSYFFSGLFIGPTSQAPRLDEARQESLFEMEIALSKVPNPLASSGADCPPWLVDRLFRHLLTDVTGNTHRAEICIDKLFSPDGPTGRLGLVEFRSFEMPPHYRMNLAQQLLLRALIAWFWEKPYEGGLTRHGTLLHDKFMLPYFLKQDLAEVMSDVSRGTGIAFDPGWFDAQYEFRFPKLGEHEIEGTHIELRAALEPWHVLGEEGTVGGTARFVDSSLERVEVKVRGLDHQHYALLCNGYEVPLTSIEEDGQHAELAGIRFRAWLPPSCLHPTIYPHAPLIFDLYDRKNGRAVGGVTYHAHHPGGRNYETQPVNALEADGRRRSRFSTFGSAPGAMSPRQPVMSPEYPTTLDLRIA</sequence>
<dbReference type="PANTHER" id="PTHR33490">
    <property type="entry name" value="BLR5614 PROTEIN-RELATED"/>
    <property type="match status" value="1"/>
</dbReference>
<dbReference type="Proteomes" id="UP000264589">
    <property type="component" value="Unassembled WGS sequence"/>
</dbReference>
<proteinExistence type="predicted"/>
<evidence type="ECO:0000256" key="1">
    <source>
        <dbReference type="SAM" id="MobiDB-lite"/>
    </source>
</evidence>
<feature type="region of interest" description="Disordered" evidence="1">
    <location>
        <begin position="1099"/>
        <end position="1118"/>
    </location>
</feature>
<feature type="domain" description="Transglutaminase-like" evidence="2">
    <location>
        <begin position="175"/>
        <end position="251"/>
    </location>
</feature>
<name>A0A371R7L8_9PROT</name>
<evidence type="ECO:0000259" key="2">
    <source>
        <dbReference type="SMART" id="SM00460"/>
    </source>
</evidence>
<dbReference type="InterPro" id="IPR013589">
    <property type="entry name" value="Bac_transglu_N"/>
</dbReference>
<organism evidence="3 4">
    <name type="scientific">Parvularcula marina</name>
    <dbReference type="NCBI Taxonomy" id="2292771"/>
    <lineage>
        <taxon>Bacteria</taxon>
        <taxon>Pseudomonadati</taxon>
        <taxon>Pseudomonadota</taxon>
        <taxon>Alphaproteobacteria</taxon>
        <taxon>Parvularculales</taxon>
        <taxon>Parvularculaceae</taxon>
        <taxon>Parvularcula</taxon>
    </lineage>
</organism>
<dbReference type="InterPro" id="IPR038765">
    <property type="entry name" value="Papain-like_cys_pep_sf"/>
</dbReference>
<dbReference type="AlphaFoldDB" id="A0A371R7L8"/>